<dbReference type="AlphaFoldDB" id="V8G8H9"/>
<dbReference type="EMBL" id="AYSV01000067">
    <property type="protein sequence ID" value="ETD72416.1"/>
    <property type="molecule type" value="Genomic_DNA"/>
</dbReference>
<dbReference type="Proteomes" id="UP000018766">
    <property type="component" value="Unassembled WGS sequence"/>
</dbReference>
<evidence type="ECO:0000313" key="2">
    <source>
        <dbReference type="EMBL" id="ETD72416.1"/>
    </source>
</evidence>
<dbReference type="Pfam" id="PF04402">
    <property type="entry name" value="SIMPL"/>
    <property type="match status" value="1"/>
</dbReference>
<keyword evidence="3" id="KW-1185">Reference proteome</keyword>
<dbReference type="PANTHER" id="PTHR34387">
    <property type="entry name" value="SLR1258 PROTEIN"/>
    <property type="match status" value="1"/>
</dbReference>
<dbReference type="RefSeq" id="WP_023950261.1">
    <property type="nucleotide sequence ID" value="NZ_AYSV01000067.1"/>
</dbReference>
<dbReference type="PANTHER" id="PTHR34387:SF1">
    <property type="entry name" value="PERIPLASMIC IMMUNOGENIC PROTEIN"/>
    <property type="match status" value="1"/>
</dbReference>
<dbReference type="InterPro" id="IPR052022">
    <property type="entry name" value="26kDa_periplasmic_antigen"/>
</dbReference>
<dbReference type="GO" id="GO:0006974">
    <property type="term" value="P:DNA damage response"/>
    <property type="evidence" value="ECO:0007669"/>
    <property type="project" value="TreeGrafter"/>
</dbReference>
<comment type="caution">
    <text evidence="2">The sequence shown here is derived from an EMBL/GenBank/DDBJ whole genome shotgun (WGS) entry which is preliminary data.</text>
</comment>
<dbReference type="Gene3D" id="3.30.110.170">
    <property type="entry name" value="Protein of unknown function (DUF541), domain 1"/>
    <property type="match status" value="1"/>
</dbReference>
<name>V8G8H9_9BURK</name>
<feature type="chain" id="PRO_5004770143" description="Periplasmic/secreted protein" evidence="1">
    <location>
        <begin position="25"/>
        <end position="240"/>
    </location>
</feature>
<gene>
    <name evidence="2" type="ORF">V757_04675</name>
</gene>
<dbReference type="InterPro" id="IPR007497">
    <property type="entry name" value="SIMPL/DUF541"/>
</dbReference>
<sequence>MKTITKVLALSTIAMVAWQSGVLAQTEMTTNKPANDQTVINLSASVQEEVKPDVVRLTLSKQLQGTNQQELTTQLNKAINAVLEKGKADPDLTIRNGDYGFWSVGDKEKEISWVMRGEVIVTSKDFAKAQAFIAMNKDMMTLDNIQFILSEESRNKVEEKLIANVAEAFNKKASAVAKAFGSQTYHINSIQLNNNAGRQPRMYAAAAATTYSSKSADDAVNLEGGKVEVNVTADGQISLR</sequence>
<dbReference type="Gene3D" id="3.30.70.2970">
    <property type="entry name" value="Protein of unknown function (DUF541), domain 2"/>
    <property type="match status" value="1"/>
</dbReference>
<evidence type="ECO:0000256" key="1">
    <source>
        <dbReference type="SAM" id="SignalP"/>
    </source>
</evidence>
<organism evidence="2 3">
    <name type="scientific">Pelistega indica</name>
    <dbReference type="NCBI Taxonomy" id="1414851"/>
    <lineage>
        <taxon>Bacteria</taxon>
        <taxon>Pseudomonadati</taxon>
        <taxon>Pseudomonadota</taxon>
        <taxon>Betaproteobacteria</taxon>
        <taxon>Burkholderiales</taxon>
        <taxon>Alcaligenaceae</taxon>
        <taxon>Pelistega</taxon>
    </lineage>
</organism>
<reference evidence="2 3" key="1">
    <citation type="submission" date="2013-11" db="EMBL/GenBank/DDBJ databases">
        <title>Genomic analysis of Pelistega sp. HM-7.</title>
        <authorList>
            <person name="Kumbhare S.V."/>
            <person name="Shetty S.A."/>
            <person name="Sharma O."/>
            <person name="Dhotre D.P."/>
        </authorList>
    </citation>
    <scope>NUCLEOTIDE SEQUENCE [LARGE SCALE GENOMIC DNA]</scope>
    <source>
        <strain evidence="2 3">HM-7</strain>
    </source>
</reference>
<keyword evidence="1" id="KW-0732">Signal</keyword>
<proteinExistence type="predicted"/>
<evidence type="ECO:0000313" key="3">
    <source>
        <dbReference type="Proteomes" id="UP000018766"/>
    </source>
</evidence>
<feature type="signal peptide" evidence="1">
    <location>
        <begin position="1"/>
        <end position="24"/>
    </location>
</feature>
<evidence type="ECO:0008006" key="4">
    <source>
        <dbReference type="Google" id="ProtNLM"/>
    </source>
</evidence>
<accession>V8G8H9</accession>
<protein>
    <recommendedName>
        <fullName evidence="4">Periplasmic/secreted protein</fullName>
    </recommendedName>
</protein>